<dbReference type="Proteomes" id="UP001062846">
    <property type="component" value="Chromosome 3"/>
</dbReference>
<reference evidence="1" key="1">
    <citation type="submission" date="2022-02" db="EMBL/GenBank/DDBJ databases">
        <title>Plant Genome Project.</title>
        <authorList>
            <person name="Zhang R.-G."/>
        </authorList>
    </citation>
    <scope>NUCLEOTIDE SEQUENCE</scope>
    <source>
        <strain evidence="1">AT1</strain>
    </source>
</reference>
<name>A0ACC0PBK0_RHOML</name>
<keyword evidence="2" id="KW-1185">Reference proteome</keyword>
<sequence length="93" mass="10636">MGWIFTSKLAKQLLLLGHQDEMDTREKESDISKYITAVNEATGQVKKWLSTLNQLSSGYETVRCKAKELKKKVSEFKEEAEGIKIAQEEADER</sequence>
<protein>
    <submittedName>
        <fullName evidence="1">Uncharacterized protein</fullName>
    </submittedName>
</protein>
<organism evidence="1 2">
    <name type="scientific">Rhododendron molle</name>
    <name type="common">Chinese azalea</name>
    <name type="synonym">Azalea mollis</name>
    <dbReference type="NCBI Taxonomy" id="49168"/>
    <lineage>
        <taxon>Eukaryota</taxon>
        <taxon>Viridiplantae</taxon>
        <taxon>Streptophyta</taxon>
        <taxon>Embryophyta</taxon>
        <taxon>Tracheophyta</taxon>
        <taxon>Spermatophyta</taxon>
        <taxon>Magnoliopsida</taxon>
        <taxon>eudicotyledons</taxon>
        <taxon>Gunneridae</taxon>
        <taxon>Pentapetalae</taxon>
        <taxon>asterids</taxon>
        <taxon>Ericales</taxon>
        <taxon>Ericaceae</taxon>
        <taxon>Ericoideae</taxon>
        <taxon>Rhodoreae</taxon>
        <taxon>Rhododendron</taxon>
    </lineage>
</organism>
<proteinExistence type="predicted"/>
<comment type="caution">
    <text evidence="1">The sequence shown here is derived from an EMBL/GenBank/DDBJ whole genome shotgun (WGS) entry which is preliminary data.</text>
</comment>
<gene>
    <name evidence="1" type="ORF">RHMOL_Rhmol03G0080600</name>
</gene>
<evidence type="ECO:0000313" key="1">
    <source>
        <dbReference type="EMBL" id="KAI8563015.1"/>
    </source>
</evidence>
<accession>A0ACC0PBK0</accession>
<evidence type="ECO:0000313" key="2">
    <source>
        <dbReference type="Proteomes" id="UP001062846"/>
    </source>
</evidence>
<dbReference type="EMBL" id="CM046390">
    <property type="protein sequence ID" value="KAI8563015.1"/>
    <property type="molecule type" value="Genomic_DNA"/>
</dbReference>